<accession>A0AAE3XEH7</accession>
<reference evidence="1" key="1">
    <citation type="submission" date="2023-07" db="EMBL/GenBank/DDBJ databases">
        <title>Sorghum-associated microbial communities from plants grown in Nebraska, USA.</title>
        <authorList>
            <person name="Schachtman D."/>
        </authorList>
    </citation>
    <scope>NUCLEOTIDE SEQUENCE</scope>
    <source>
        <strain evidence="1">BE330</strain>
    </source>
</reference>
<comment type="caution">
    <text evidence="1">The sequence shown here is derived from an EMBL/GenBank/DDBJ whole genome shotgun (WGS) entry which is preliminary data.</text>
</comment>
<name>A0AAE3XEH7_9DEIO</name>
<organism evidence="1 2">
    <name type="scientific">Deinococcus soli</name>
    <name type="common">ex Cha et al. 2016</name>
    <dbReference type="NCBI Taxonomy" id="1309411"/>
    <lineage>
        <taxon>Bacteria</taxon>
        <taxon>Thermotogati</taxon>
        <taxon>Deinococcota</taxon>
        <taxon>Deinococci</taxon>
        <taxon>Deinococcales</taxon>
        <taxon>Deinococcaceae</taxon>
        <taxon>Deinococcus</taxon>
    </lineage>
</organism>
<protein>
    <submittedName>
        <fullName evidence="1">Uncharacterized protein</fullName>
    </submittedName>
</protein>
<evidence type="ECO:0000313" key="2">
    <source>
        <dbReference type="Proteomes" id="UP001185331"/>
    </source>
</evidence>
<dbReference type="Proteomes" id="UP001185331">
    <property type="component" value="Unassembled WGS sequence"/>
</dbReference>
<gene>
    <name evidence="1" type="ORF">J2Y00_003458</name>
</gene>
<dbReference type="AlphaFoldDB" id="A0AAE3XEH7"/>
<sequence>MCPFSNEETDVIQGGVRPAQRLTYRYGRVVLMTAEAIVAPLTTHLNDL</sequence>
<proteinExistence type="predicted"/>
<evidence type="ECO:0000313" key="1">
    <source>
        <dbReference type="EMBL" id="MDR6219851.1"/>
    </source>
</evidence>
<dbReference type="EMBL" id="JAVDQK010000009">
    <property type="protein sequence ID" value="MDR6219851.1"/>
    <property type="molecule type" value="Genomic_DNA"/>
</dbReference>